<feature type="transmembrane region" description="Helical" evidence="2">
    <location>
        <begin position="554"/>
        <end position="572"/>
    </location>
</feature>
<feature type="compositionally biased region" description="Low complexity" evidence="1">
    <location>
        <begin position="259"/>
        <end position="270"/>
    </location>
</feature>
<feature type="region of interest" description="Disordered" evidence="1">
    <location>
        <begin position="259"/>
        <end position="285"/>
    </location>
</feature>
<feature type="transmembrane region" description="Helical" evidence="2">
    <location>
        <begin position="433"/>
        <end position="453"/>
    </location>
</feature>
<gene>
    <name evidence="3" type="ORF">QBC34DRAFT_498966</name>
</gene>
<keyword evidence="2" id="KW-0812">Transmembrane</keyword>
<feature type="transmembrane region" description="Helical" evidence="2">
    <location>
        <begin position="811"/>
        <end position="829"/>
    </location>
</feature>
<keyword evidence="2" id="KW-0472">Membrane</keyword>
<evidence type="ECO:0000313" key="4">
    <source>
        <dbReference type="Proteomes" id="UP001321760"/>
    </source>
</evidence>
<name>A0AAV9G639_9PEZI</name>
<evidence type="ECO:0000256" key="2">
    <source>
        <dbReference type="SAM" id="Phobius"/>
    </source>
</evidence>
<protein>
    <submittedName>
        <fullName evidence="3">Uncharacterized protein</fullName>
    </submittedName>
</protein>
<dbReference type="Pfam" id="PF11915">
    <property type="entry name" value="DUF3433"/>
    <property type="match status" value="1"/>
</dbReference>
<dbReference type="EMBL" id="MU865991">
    <property type="protein sequence ID" value="KAK4443559.1"/>
    <property type="molecule type" value="Genomic_DNA"/>
</dbReference>
<reference evidence="3" key="2">
    <citation type="submission" date="2023-05" db="EMBL/GenBank/DDBJ databases">
        <authorList>
            <consortium name="Lawrence Berkeley National Laboratory"/>
            <person name="Steindorff A."/>
            <person name="Hensen N."/>
            <person name="Bonometti L."/>
            <person name="Westerberg I."/>
            <person name="Brannstrom I.O."/>
            <person name="Guillou S."/>
            <person name="Cros-Aarteil S."/>
            <person name="Calhoun S."/>
            <person name="Haridas S."/>
            <person name="Kuo A."/>
            <person name="Mondo S."/>
            <person name="Pangilinan J."/>
            <person name="Riley R."/>
            <person name="Labutti K."/>
            <person name="Andreopoulos B."/>
            <person name="Lipzen A."/>
            <person name="Chen C."/>
            <person name="Yanf M."/>
            <person name="Daum C."/>
            <person name="Ng V."/>
            <person name="Clum A."/>
            <person name="Ohm R."/>
            <person name="Martin F."/>
            <person name="Silar P."/>
            <person name="Natvig D."/>
            <person name="Lalanne C."/>
            <person name="Gautier V."/>
            <person name="Ament-Velasquez S.L."/>
            <person name="Kruys A."/>
            <person name="Hutchinson M.I."/>
            <person name="Powell A.J."/>
            <person name="Barry K."/>
            <person name="Miller A.N."/>
            <person name="Grigoriev I.V."/>
            <person name="Debuchy R."/>
            <person name="Gladieux P."/>
            <person name="Thoren M.H."/>
            <person name="Johannesson H."/>
        </authorList>
    </citation>
    <scope>NUCLEOTIDE SEQUENCE</scope>
    <source>
        <strain evidence="3">PSN243</strain>
    </source>
</reference>
<organism evidence="3 4">
    <name type="scientific">Podospora aff. communis PSN243</name>
    <dbReference type="NCBI Taxonomy" id="3040156"/>
    <lineage>
        <taxon>Eukaryota</taxon>
        <taxon>Fungi</taxon>
        <taxon>Dikarya</taxon>
        <taxon>Ascomycota</taxon>
        <taxon>Pezizomycotina</taxon>
        <taxon>Sordariomycetes</taxon>
        <taxon>Sordariomycetidae</taxon>
        <taxon>Sordariales</taxon>
        <taxon>Podosporaceae</taxon>
        <taxon>Podospora</taxon>
    </lineage>
</organism>
<dbReference type="AlphaFoldDB" id="A0AAV9G639"/>
<accession>A0AAV9G639</accession>
<feature type="transmembrane region" description="Helical" evidence="2">
    <location>
        <begin position="706"/>
        <end position="725"/>
    </location>
</feature>
<feature type="transmembrane region" description="Helical" evidence="2">
    <location>
        <begin position="667"/>
        <end position="686"/>
    </location>
</feature>
<dbReference type="PANTHER" id="PTHR37544">
    <property type="entry name" value="SPRAY-RELATED"/>
    <property type="match status" value="1"/>
</dbReference>
<keyword evidence="4" id="KW-1185">Reference proteome</keyword>
<dbReference type="PANTHER" id="PTHR37544:SF3">
    <property type="entry name" value="SPRAY"/>
    <property type="match status" value="1"/>
</dbReference>
<feature type="transmembrane region" description="Helical" evidence="2">
    <location>
        <begin position="773"/>
        <end position="791"/>
    </location>
</feature>
<comment type="caution">
    <text evidence="3">The sequence shown here is derived from an EMBL/GenBank/DDBJ whole genome shotgun (WGS) entry which is preliminary data.</text>
</comment>
<proteinExistence type="predicted"/>
<keyword evidence="2" id="KW-1133">Transmembrane helix</keyword>
<dbReference type="Proteomes" id="UP001321760">
    <property type="component" value="Unassembled WGS sequence"/>
</dbReference>
<sequence length="925" mass="101592">MTTFSARVAYLEAGTQNPMLPDAHSPSYRWYGDPINPFSRTPLFPGEDAGDKCVYRYQGVVLTTDSRHCEVVWDPSKQASPLPGSGWKKGSWIMDNLWFREGGRCDGNYDDWYAGFPSTNNSLVDYGSLDKTNMTESDVFLYQTQYSRVIGETADYFIRDVLRCGRSDGSFHDEGHRYGSDFTDHSVPSPSWHVDGVPGDSPRSIPLIYCGLLDRGEDKTSVSWVTATSAAPGLVNQIFIEGITQLVASFTGVYLHPPATSSASPSATPTVNNQNTQESDLVVSAPRPPQPENPAFTPNLVAVPITKTLTAASTFTTSGHLTTSRYTTEVHTTILANLPPLMVPPSRIVQTNSLGQLTTSTNFFGDPILKTVPTTFTDIAGSPIATGLVTVPITSIVRVYTAPNGVPTTVTEFPVYPHIPGSQPAKIVVAKTASYFVVYFFPIALTLLVLIPIQAIDTEVKLLLPFRLLARDSVTTDAMCMRTGGLTGRLNGWRLLWTHGDPISAVSDLLVVCAATLVVLSGETAGLKLRGTCVKQNMRTCLVTVAAFPTPARAAEALLGLLMVLILLLWIPETKEVFRRLRVDPQGQGKESLDVQLTERFGNVGFKLGWAASGSRANDYGLLAPCQGHSGFRVAKETHVHRADTGADTGAGPGEKMTFRVEAGERVFQGVFLFVLCGLLTLVVYYESVEFKDPSLSPFESFMDSQSFGVIMLFTAIGELIVFAWDHLFSNFTKKIVLLQMAQKPQPATLSVLKSRPTNVFAGLGYSIRDRDVLGVTMCFAGLLSKFLPALLSGIPFQAAQTYQTHEICTWSSIAILIVMILVLIHHMWRVKWPNIPASPDLLAGWAYYVCDSRMLRDFERLSMLSRRERDLRVERMGRRYHFGWIRGVSGEWRMGIDYAEGEQGYKMKSLGALGFGVGGRIKGR</sequence>
<evidence type="ECO:0000313" key="3">
    <source>
        <dbReference type="EMBL" id="KAK4443559.1"/>
    </source>
</evidence>
<reference evidence="3" key="1">
    <citation type="journal article" date="2023" name="Mol. Phylogenet. Evol.">
        <title>Genome-scale phylogeny and comparative genomics of the fungal order Sordariales.</title>
        <authorList>
            <person name="Hensen N."/>
            <person name="Bonometti L."/>
            <person name="Westerberg I."/>
            <person name="Brannstrom I.O."/>
            <person name="Guillou S."/>
            <person name="Cros-Aarteil S."/>
            <person name="Calhoun S."/>
            <person name="Haridas S."/>
            <person name="Kuo A."/>
            <person name="Mondo S."/>
            <person name="Pangilinan J."/>
            <person name="Riley R."/>
            <person name="LaButti K."/>
            <person name="Andreopoulos B."/>
            <person name="Lipzen A."/>
            <person name="Chen C."/>
            <person name="Yan M."/>
            <person name="Daum C."/>
            <person name="Ng V."/>
            <person name="Clum A."/>
            <person name="Steindorff A."/>
            <person name="Ohm R.A."/>
            <person name="Martin F."/>
            <person name="Silar P."/>
            <person name="Natvig D.O."/>
            <person name="Lalanne C."/>
            <person name="Gautier V."/>
            <person name="Ament-Velasquez S.L."/>
            <person name="Kruys A."/>
            <person name="Hutchinson M.I."/>
            <person name="Powell A.J."/>
            <person name="Barry K."/>
            <person name="Miller A.N."/>
            <person name="Grigoriev I.V."/>
            <person name="Debuchy R."/>
            <person name="Gladieux P."/>
            <person name="Hiltunen Thoren M."/>
            <person name="Johannesson H."/>
        </authorList>
    </citation>
    <scope>NUCLEOTIDE SEQUENCE</scope>
    <source>
        <strain evidence="3">PSN243</strain>
    </source>
</reference>
<dbReference type="InterPro" id="IPR021840">
    <property type="entry name" value="DUF3433"/>
</dbReference>
<evidence type="ECO:0000256" key="1">
    <source>
        <dbReference type="SAM" id="MobiDB-lite"/>
    </source>
</evidence>